<sequence length="473" mass="52412">MLPGEMFELLVKFDGQCCSVAVEAAWTVGRLKSEFAHCHSDDGLKPSDIEVIFCGKKLADELILQDCELQETSTVFATRKRSPRRCDDDASSMPGMDRPPEGRPEGYRSLGADMADLEPQVIQGIMSEEAGSHEQEPSTLHTGKMKPQIYVYCKSQCHSIQPGKLRVCCRTCKGGTFVVHQDPSCWEDVLTPFSISGVCQSDGCSGTIAEFYFKCGRHPTSDDYRAVALDLIKCNTRNVICLTCEDVRDRVLVFPCPARHTICLDCFAEYCQVQLNERRFTADGELGYTLPCPVRCPGSLIKETHHFRILGDEQYARYQRFGAEECLLQGGGVLCPAPGCGAGLVPDPGSRRVECVQQAGHGCGLVFCRECRNAYHPGDCDTTVAQPVTDGGGDAYTVSTERAAQAQWELSRSRETIRQTTKPCPKCKAPVEKSGGCMHMVCTVQQCKFEWCWVCSIEWNHQCMADHWFDVNG</sequence>
<dbReference type="GO" id="GO:0022603">
    <property type="term" value="P:regulation of anatomical structure morphogenesis"/>
    <property type="evidence" value="ECO:0007669"/>
    <property type="project" value="UniProtKB-ARBA"/>
</dbReference>
<evidence type="ECO:0000256" key="11">
    <source>
        <dbReference type="ARBA" id="ARBA00022771"/>
    </source>
</evidence>
<evidence type="ECO:0000256" key="18">
    <source>
        <dbReference type="ARBA" id="ARBA00029536"/>
    </source>
</evidence>
<comment type="function">
    <text evidence="19">Functions within a multiprotein E3 ubiquitin ligase complex, catalyzing the covalent attachment of ubiquitin moieties onto substrate proteins.</text>
</comment>
<keyword evidence="14 19" id="KW-0832">Ubl conjugation</keyword>
<dbReference type="RefSeq" id="XP_038048079.1">
    <property type="nucleotide sequence ID" value="XM_038192151.1"/>
</dbReference>
<dbReference type="Pfam" id="PF17978">
    <property type="entry name" value="zf-RING_14"/>
    <property type="match status" value="1"/>
</dbReference>
<dbReference type="Gene3D" id="1.20.120.1750">
    <property type="match status" value="1"/>
</dbReference>
<dbReference type="Pfam" id="PF17976">
    <property type="entry name" value="zf-RING_12"/>
    <property type="match status" value="1"/>
</dbReference>
<feature type="region of interest" description="Disordered" evidence="21">
    <location>
        <begin position="80"/>
        <end position="105"/>
    </location>
</feature>
<evidence type="ECO:0000259" key="22">
    <source>
        <dbReference type="PROSITE" id="PS50053"/>
    </source>
</evidence>
<dbReference type="InterPro" id="IPR044066">
    <property type="entry name" value="TRIAD_supradom"/>
</dbReference>
<dbReference type="OrthoDB" id="1431934at2759"/>
<dbReference type="PROSITE" id="PS51873">
    <property type="entry name" value="TRIAD"/>
    <property type="match status" value="1"/>
</dbReference>
<keyword evidence="10" id="KW-0677">Repeat</keyword>
<dbReference type="GO" id="GO:0009896">
    <property type="term" value="P:positive regulation of catabolic process"/>
    <property type="evidence" value="ECO:0007669"/>
    <property type="project" value="UniProtKB-ARBA"/>
</dbReference>
<reference evidence="24" key="1">
    <citation type="submission" date="2022-11" db="UniProtKB">
        <authorList>
            <consortium name="EnsemblMetazoa"/>
        </authorList>
    </citation>
    <scope>IDENTIFICATION</scope>
</reference>
<evidence type="ECO:0000256" key="15">
    <source>
        <dbReference type="ARBA" id="ARBA00023006"/>
    </source>
</evidence>
<dbReference type="Gene3D" id="3.30.40.10">
    <property type="entry name" value="Zinc/RING finger domain, C3HC4 (zinc finger)"/>
    <property type="match status" value="1"/>
</dbReference>
<dbReference type="InterPro" id="IPR041170">
    <property type="entry name" value="Znf-RING_14"/>
</dbReference>
<dbReference type="FunFam" id="1.20.120.1750:FF:000009">
    <property type="entry name" value="E3 ubiquitin-protein ligase parkin"/>
    <property type="match status" value="1"/>
</dbReference>
<dbReference type="InterPro" id="IPR031127">
    <property type="entry name" value="E3_UB_ligase_RBR"/>
</dbReference>
<dbReference type="GO" id="GO:1902532">
    <property type="term" value="P:negative regulation of intracellular signal transduction"/>
    <property type="evidence" value="ECO:0007669"/>
    <property type="project" value="UniProtKB-ARBA"/>
</dbReference>
<evidence type="ECO:0000256" key="21">
    <source>
        <dbReference type="SAM" id="MobiDB-lite"/>
    </source>
</evidence>
<dbReference type="InterPro" id="IPR029071">
    <property type="entry name" value="Ubiquitin-like_domsf"/>
</dbReference>
<evidence type="ECO:0000256" key="10">
    <source>
        <dbReference type="ARBA" id="ARBA00022737"/>
    </source>
</evidence>
<keyword evidence="16 19" id="KW-0496">Mitochondrion</keyword>
<evidence type="ECO:0000256" key="14">
    <source>
        <dbReference type="ARBA" id="ARBA00022843"/>
    </source>
</evidence>
<dbReference type="SMART" id="SM00647">
    <property type="entry name" value="IBR"/>
    <property type="match status" value="2"/>
</dbReference>
<dbReference type="InterPro" id="IPR041565">
    <property type="entry name" value="Parkin_Znf-RING"/>
</dbReference>
<keyword evidence="6" id="KW-0963">Cytoplasm</keyword>
<comment type="subunit">
    <text evidence="19">Forms an E3 ubiquitin ligase complex.</text>
</comment>
<evidence type="ECO:0000256" key="13">
    <source>
        <dbReference type="ARBA" id="ARBA00022833"/>
    </source>
</evidence>
<keyword evidence="15 19" id="KW-0072">Autophagy</keyword>
<evidence type="ECO:0000256" key="17">
    <source>
        <dbReference type="ARBA" id="ARBA00029442"/>
    </source>
</evidence>
<evidence type="ECO:0000256" key="8">
    <source>
        <dbReference type="ARBA" id="ARBA00022679"/>
    </source>
</evidence>
<dbReference type="Proteomes" id="UP000887568">
    <property type="component" value="Unplaced"/>
</dbReference>
<dbReference type="InterPro" id="IPR047534">
    <property type="entry name" value="BRcat_RBR_parkin"/>
</dbReference>
<accession>A0A913Z8V3</accession>
<keyword evidence="25" id="KW-1185">Reference proteome</keyword>
<keyword evidence="8" id="KW-0808">Transferase</keyword>
<evidence type="ECO:0000256" key="9">
    <source>
        <dbReference type="ARBA" id="ARBA00022723"/>
    </source>
</evidence>
<dbReference type="Pfam" id="PF22605">
    <property type="entry name" value="IBR_2"/>
    <property type="match status" value="1"/>
</dbReference>
<comment type="similarity">
    <text evidence="17 19">Belongs to the RBR family. Parkin subfamily.</text>
</comment>
<keyword evidence="12 19" id="KW-0833">Ubl conjugation pathway</keyword>
<dbReference type="GO" id="GO:0005739">
    <property type="term" value="C:mitochondrion"/>
    <property type="evidence" value="ECO:0007669"/>
    <property type="project" value="UniProtKB-SubCell"/>
</dbReference>
<protein>
    <recommendedName>
        <fullName evidence="18 19">E3 ubiquitin-protein ligase parkin</fullName>
        <ecNumber evidence="5 19">2.3.2.31</ecNumber>
    </recommendedName>
</protein>
<dbReference type="EC" id="2.3.2.31" evidence="5 19"/>
<dbReference type="CDD" id="cd16627">
    <property type="entry name" value="RING-HC_RBR_parkin"/>
    <property type="match status" value="1"/>
</dbReference>
<dbReference type="PRINTS" id="PR01475">
    <property type="entry name" value="PARKIN"/>
</dbReference>
<comment type="pathway">
    <text evidence="4 19">Protein modification; protein ubiquitination.</text>
</comment>
<dbReference type="PROSITE" id="PS50053">
    <property type="entry name" value="UBIQUITIN_2"/>
    <property type="match status" value="1"/>
</dbReference>
<dbReference type="InterPro" id="IPR047536">
    <property type="entry name" value="Rcat_RBR_parkin"/>
</dbReference>
<keyword evidence="9 19" id="KW-0479">Metal-binding</keyword>
<evidence type="ECO:0000256" key="1">
    <source>
        <dbReference type="ARBA" id="ARBA00001798"/>
    </source>
</evidence>
<evidence type="ECO:0000256" key="16">
    <source>
        <dbReference type="ARBA" id="ARBA00023128"/>
    </source>
</evidence>
<proteinExistence type="inferred from homology"/>
<comment type="catalytic activity">
    <reaction evidence="1 19">
        <text>[E2 ubiquitin-conjugating enzyme]-S-ubiquitinyl-L-cysteine + [acceptor protein]-L-lysine = [E2 ubiquitin-conjugating enzyme]-L-cysteine + [acceptor protein]-N(6)-ubiquitinyl-L-lysine.</text>
        <dbReference type="EC" id="2.3.2.31"/>
    </reaction>
</comment>
<dbReference type="SUPFAM" id="SSF54236">
    <property type="entry name" value="Ubiquitin-like"/>
    <property type="match status" value="1"/>
</dbReference>
<evidence type="ECO:0000256" key="20">
    <source>
        <dbReference type="PIRSR" id="PIRSR037880-1"/>
    </source>
</evidence>
<dbReference type="GO" id="GO:0016567">
    <property type="term" value="P:protein ubiquitination"/>
    <property type="evidence" value="ECO:0007669"/>
    <property type="project" value="UniProtKB-UniRule"/>
</dbReference>
<dbReference type="GO" id="GO:0000151">
    <property type="term" value="C:ubiquitin ligase complex"/>
    <property type="evidence" value="ECO:0007669"/>
    <property type="project" value="UniProtKB-UniRule"/>
</dbReference>
<evidence type="ECO:0000256" key="2">
    <source>
        <dbReference type="ARBA" id="ARBA00004173"/>
    </source>
</evidence>
<feature type="domain" description="RING-type" evidence="23">
    <location>
        <begin position="237"/>
        <end position="471"/>
    </location>
</feature>
<dbReference type="InterPro" id="IPR000626">
    <property type="entry name" value="Ubiquitin-like_dom"/>
</dbReference>
<organism evidence="24 25">
    <name type="scientific">Patiria miniata</name>
    <name type="common">Bat star</name>
    <name type="synonym">Asterina miniata</name>
    <dbReference type="NCBI Taxonomy" id="46514"/>
    <lineage>
        <taxon>Eukaryota</taxon>
        <taxon>Metazoa</taxon>
        <taxon>Echinodermata</taxon>
        <taxon>Eleutherozoa</taxon>
        <taxon>Asterozoa</taxon>
        <taxon>Asteroidea</taxon>
        <taxon>Valvatacea</taxon>
        <taxon>Valvatida</taxon>
        <taxon>Asterinidae</taxon>
        <taxon>Patiria</taxon>
    </lineage>
</organism>
<dbReference type="InterPro" id="IPR002867">
    <property type="entry name" value="IBR_dom"/>
</dbReference>
<dbReference type="AlphaFoldDB" id="A0A913Z8V3"/>
<evidence type="ECO:0000259" key="23">
    <source>
        <dbReference type="PROSITE" id="PS51873"/>
    </source>
</evidence>
<dbReference type="SUPFAM" id="SSF57850">
    <property type="entry name" value="RING/U-box"/>
    <property type="match status" value="1"/>
</dbReference>
<dbReference type="Gene3D" id="3.10.20.90">
    <property type="entry name" value="Phosphatidylinositol 3-kinase Catalytic Subunit, Chain A, domain 1"/>
    <property type="match status" value="1"/>
</dbReference>
<keyword evidence="7" id="KW-0597">Phosphoprotein</keyword>
<dbReference type="GO" id="GO:0006950">
    <property type="term" value="P:response to stress"/>
    <property type="evidence" value="ECO:0007669"/>
    <property type="project" value="UniProtKB-ARBA"/>
</dbReference>
<evidence type="ECO:0000256" key="6">
    <source>
        <dbReference type="ARBA" id="ARBA00022490"/>
    </source>
</evidence>
<dbReference type="InterPro" id="IPR054694">
    <property type="entry name" value="Parkin-like_IBR"/>
</dbReference>
<dbReference type="CDD" id="cd21382">
    <property type="entry name" value="RING0_parkin"/>
    <property type="match status" value="1"/>
</dbReference>
<dbReference type="OMA" id="IGCTECG"/>
<dbReference type="GO" id="GO:0000423">
    <property type="term" value="P:mitophagy"/>
    <property type="evidence" value="ECO:0007669"/>
    <property type="project" value="UniProtKB-ARBA"/>
</dbReference>
<dbReference type="FunFam" id="2.20.25.20:FF:000008">
    <property type="entry name" value="E3 ubiquitin-protein ligase parkin"/>
    <property type="match status" value="1"/>
</dbReference>
<comment type="subcellular location">
    <subcellularLocation>
        <location evidence="3">Cytoplasm</location>
        <location evidence="3">Cytosol</location>
    </subcellularLocation>
    <subcellularLocation>
        <location evidence="2 19">Mitochondrion</location>
    </subcellularLocation>
</comment>
<dbReference type="CTD" id="5071"/>
<evidence type="ECO:0000256" key="12">
    <source>
        <dbReference type="ARBA" id="ARBA00022786"/>
    </source>
</evidence>
<dbReference type="InterPro" id="IPR047535">
    <property type="entry name" value="RING-HC_RBR_parkin"/>
</dbReference>
<dbReference type="SMART" id="SM00213">
    <property type="entry name" value="UBQ"/>
    <property type="match status" value="1"/>
</dbReference>
<dbReference type="PANTHER" id="PTHR11685">
    <property type="entry name" value="RBR FAMILY RING FINGER AND IBR DOMAIN-CONTAINING"/>
    <property type="match status" value="1"/>
</dbReference>
<dbReference type="Pfam" id="PF00240">
    <property type="entry name" value="ubiquitin"/>
    <property type="match status" value="1"/>
</dbReference>
<keyword evidence="11" id="KW-0863">Zinc-finger</keyword>
<dbReference type="PIRSF" id="PIRSF037880">
    <property type="entry name" value="Parkin"/>
    <property type="match status" value="1"/>
</dbReference>
<dbReference type="CDD" id="cd20340">
    <property type="entry name" value="BRcat_RBR_parkin"/>
    <property type="match status" value="1"/>
</dbReference>
<evidence type="ECO:0000313" key="24">
    <source>
        <dbReference type="EnsemblMetazoa" id="XP_038048079.1"/>
    </source>
</evidence>
<dbReference type="InterPro" id="IPR013083">
    <property type="entry name" value="Znf_RING/FYVE/PHD"/>
</dbReference>
<feature type="domain" description="Ubiquitin-like" evidence="22">
    <location>
        <begin position="7"/>
        <end position="75"/>
    </location>
</feature>
<name>A0A913Z8V3_PATMI</name>
<evidence type="ECO:0000256" key="4">
    <source>
        <dbReference type="ARBA" id="ARBA00004906"/>
    </source>
</evidence>
<dbReference type="GO" id="GO:0005829">
    <property type="term" value="C:cytosol"/>
    <property type="evidence" value="ECO:0007669"/>
    <property type="project" value="UniProtKB-SubCell"/>
</dbReference>
<evidence type="ECO:0000256" key="5">
    <source>
        <dbReference type="ARBA" id="ARBA00012251"/>
    </source>
</evidence>
<dbReference type="GO" id="GO:0061630">
    <property type="term" value="F:ubiquitin protein ligase activity"/>
    <property type="evidence" value="ECO:0007669"/>
    <property type="project" value="UniProtKB-EC"/>
</dbReference>
<dbReference type="GO" id="GO:0008270">
    <property type="term" value="F:zinc ion binding"/>
    <property type="evidence" value="ECO:0007669"/>
    <property type="project" value="UniProtKB-KW"/>
</dbReference>
<keyword evidence="13 19" id="KW-0862">Zinc</keyword>
<feature type="active site" evidence="20">
    <location>
        <position position="437"/>
    </location>
</feature>
<dbReference type="Gene3D" id="2.20.25.20">
    <property type="match status" value="1"/>
</dbReference>
<dbReference type="CDD" id="cd20357">
    <property type="entry name" value="Rcat_RBR_parkin"/>
    <property type="match status" value="1"/>
</dbReference>
<evidence type="ECO:0000256" key="7">
    <source>
        <dbReference type="ARBA" id="ARBA00022553"/>
    </source>
</evidence>
<dbReference type="EnsemblMetazoa" id="XM_038192151.1">
    <property type="protein sequence ID" value="XP_038048079.1"/>
    <property type="gene ID" value="LOC119722119"/>
</dbReference>
<dbReference type="GeneID" id="119722119"/>
<evidence type="ECO:0000256" key="19">
    <source>
        <dbReference type="PIRNR" id="PIRNR037880"/>
    </source>
</evidence>
<evidence type="ECO:0000256" key="3">
    <source>
        <dbReference type="ARBA" id="ARBA00004514"/>
    </source>
</evidence>
<dbReference type="InterPro" id="IPR003977">
    <property type="entry name" value="Parkin"/>
</dbReference>
<evidence type="ECO:0000313" key="25">
    <source>
        <dbReference type="Proteomes" id="UP000887568"/>
    </source>
</evidence>